<proteinExistence type="predicted"/>
<reference evidence="1 2" key="1">
    <citation type="journal article" date="2018" name="PLoS ONE">
        <title>The draft genome of Kipferlia bialata reveals reductive genome evolution in fornicate parasites.</title>
        <authorList>
            <person name="Tanifuji G."/>
            <person name="Takabayashi S."/>
            <person name="Kume K."/>
            <person name="Takagi M."/>
            <person name="Nakayama T."/>
            <person name="Kamikawa R."/>
            <person name="Inagaki Y."/>
            <person name="Hashimoto T."/>
        </authorList>
    </citation>
    <scope>NUCLEOTIDE SEQUENCE [LARGE SCALE GENOMIC DNA]</scope>
    <source>
        <strain evidence="1">NY0173</strain>
    </source>
</reference>
<dbReference type="Proteomes" id="UP000265618">
    <property type="component" value="Unassembled WGS sequence"/>
</dbReference>
<feature type="non-terminal residue" evidence="1">
    <location>
        <position position="39"/>
    </location>
</feature>
<protein>
    <submittedName>
        <fullName evidence="1">Uncharacterized protein</fullName>
    </submittedName>
</protein>
<dbReference type="AlphaFoldDB" id="A0A391NMH4"/>
<dbReference type="EMBL" id="BDIP01001749">
    <property type="protein sequence ID" value="GCA62927.1"/>
    <property type="molecule type" value="Genomic_DNA"/>
</dbReference>
<name>A0A391NMH4_9EUKA</name>
<keyword evidence="2" id="KW-1185">Reference proteome</keyword>
<sequence>MDLTRPYVVSDNLADRYPYYEPDFADRDDIHNKNLAYGE</sequence>
<gene>
    <name evidence="1" type="ORF">KIPB_006675</name>
</gene>
<evidence type="ECO:0000313" key="2">
    <source>
        <dbReference type="Proteomes" id="UP000265618"/>
    </source>
</evidence>
<organism evidence="1 2">
    <name type="scientific">Kipferlia bialata</name>
    <dbReference type="NCBI Taxonomy" id="797122"/>
    <lineage>
        <taxon>Eukaryota</taxon>
        <taxon>Metamonada</taxon>
        <taxon>Carpediemonas-like organisms</taxon>
        <taxon>Kipferlia</taxon>
    </lineage>
</organism>
<evidence type="ECO:0000313" key="1">
    <source>
        <dbReference type="EMBL" id="GCA62927.1"/>
    </source>
</evidence>
<comment type="caution">
    <text evidence="1">The sequence shown here is derived from an EMBL/GenBank/DDBJ whole genome shotgun (WGS) entry which is preliminary data.</text>
</comment>
<accession>A0A391NMH4</accession>